<feature type="active site" description="Charge relay system" evidence="8">
    <location>
        <position position="458"/>
    </location>
</feature>
<evidence type="ECO:0000256" key="10">
    <source>
        <dbReference type="SAM" id="SignalP"/>
    </source>
</evidence>
<evidence type="ECO:0000256" key="5">
    <source>
        <dbReference type="ARBA" id="ARBA00022729"/>
    </source>
</evidence>
<reference evidence="14" key="1">
    <citation type="journal article" date="2019" name="Int. J. Syst. Evol. Microbiol.">
        <title>The Global Catalogue of Microorganisms (GCM) 10K type strain sequencing project: providing services to taxonomists for standard genome sequencing and annotation.</title>
        <authorList>
            <consortium name="The Broad Institute Genomics Platform"/>
            <consortium name="The Broad Institute Genome Sequencing Center for Infectious Disease"/>
            <person name="Wu L."/>
            <person name="Ma J."/>
        </authorList>
    </citation>
    <scope>NUCLEOTIDE SEQUENCE [LARGE SCALE GENOMIC DNA]</scope>
    <source>
        <strain evidence="14">JCM 17250</strain>
    </source>
</reference>
<evidence type="ECO:0000256" key="8">
    <source>
        <dbReference type="PROSITE-ProRule" id="PRU01240"/>
    </source>
</evidence>
<evidence type="ECO:0000256" key="3">
    <source>
        <dbReference type="ARBA" id="ARBA00022525"/>
    </source>
</evidence>
<organism evidence="13 14">
    <name type="scientific">Amphibacillus indicireducens</name>
    <dbReference type="NCBI Taxonomy" id="1076330"/>
    <lineage>
        <taxon>Bacteria</taxon>
        <taxon>Bacillati</taxon>
        <taxon>Bacillota</taxon>
        <taxon>Bacilli</taxon>
        <taxon>Bacillales</taxon>
        <taxon>Bacillaceae</taxon>
        <taxon>Amphibacillus</taxon>
    </lineage>
</organism>
<evidence type="ECO:0000256" key="2">
    <source>
        <dbReference type="ARBA" id="ARBA00022512"/>
    </source>
</evidence>
<name>A0ABP7VLI4_9BACI</name>
<keyword evidence="14" id="KW-1185">Reference proteome</keyword>
<dbReference type="PROSITE" id="PS51892">
    <property type="entry name" value="SUBTILASE"/>
    <property type="match status" value="1"/>
</dbReference>
<dbReference type="InterPro" id="IPR050131">
    <property type="entry name" value="Peptidase_S8_subtilisin-like"/>
</dbReference>
<dbReference type="InterPro" id="IPR034213">
    <property type="entry name" value="S8_Vpr-like"/>
</dbReference>
<dbReference type="SUPFAM" id="SSF52025">
    <property type="entry name" value="PA domain"/>
    <property type="match status" value="1"/>
</dbReference>
<dbReference type="Pfam" id="PF00082">
    <property type="entry name" value="Peptidase_S8"/>
    <property type="match status" value="1"/>
</dbReference>
<gene>
    <name evidence="13" type="ORF">GCM10022410_14130</name>
</gene>
<dbReference type="InterPro" id="IPR036852">
    <property type="entry name" value="Peptidase_S8/S53_dom_sf"/>
</dbReference>
<evidence type="ECO:0000313" key="14">
    <source>
        <dbReference type="Proteomes" id="UP001501734"/>
    </source>
</evidence>
<dbReference type="Gene3D" id="3.40.50.200">
    <property type="entry name" value="Peptidase S8/S53 domain"/>
    <property type="match status" value="1"/>
</dbReference>
<feature type="active site" description="Charge relay system" evidence="8">
    <location>
        <position position="129"/>
    </location>
</feature>
<dbReference type="SUPFAM" id="SSF52743">
    <property type="entry name" value="Subtilisin-like"/>
    <property type="match status" value="1"/>
</dbReference>
<evidence type="ECO:0000256" key="6">
    <source>
        <dbReference type="ARBA" id="ARBA00022801"/>
    </source>
</evidence>
<dbReference type="PROSITE" id="PS00137">
    <property type="entry name" value="SUBTILASE_HIS"/>
    <property type="match status" value="1"/>
</dbReference>
<dbReference type="PANTHER" id="PTHR43806">
    <property type="entry name" value="PEPTIDASE S8"/>
    <property type="match status" value="1"/>
</dbReference>
<dbReference type="InterPro" id="IPR022398">
    <property type="entry name" value="Peptidase_S8_His-AS"/>
</dbReference>
<accession>A0ABP7VLI4</accession>
<evidence type="ECO:0000256" key="4">
    <source>
        <dbReference type="ARBA" id="ARBA00022670"/>
    </source>
</evidence>
<dbReference type="InterPro" id="IPR046450">
    <property type="entry name" value="PA_dom_sf"/>
</dbReference>
<comment type="caution">
    <text evidence="13">The sequence shown here is derived from an EMBL/GenBank/DDBJ whole genome shotgun (WGS) entry which is preliminary data.</text>
</comment>
<dbReference type="InterPro" id="IPR000209">
    <property type="entry name" value="Peptidase_S8/S53_dom"/>
</dbReference>
<dbReference type="EMBL" id="BAABDL010000073">
    <property type="protein sequence ID" value="GAA4069393.1"/>
    <property type="molecule type" value="Genomic_DNA"/>
</dbReference>
<proteinExistence type="inferred from homology"/>
<feature type="active site" description="Charge relay system" evidence="8">
    <location>
        <position position="169"/>
    </location>
</feature>
<evidence type="ECO:0000256" key="7">
    <source>
        <dbReference type="ARBA" id="ARBA00022825"/>
    </source>
</evidence>
<dbReference type="InterPro" id="IPR023827">
    <property type="entry name" value="Peptidase_S8_Asp-AS"/>
</dbReference>
<dbReference type="Pfam" id="PF02225">
    <property type="entry name" value="PA"/>
    <property type="match status" value="1"/>
</dbReference>
<evidence type="ECO:0008006" key="15">
    <source>
        <dbReference type="Google" id="ProtNLM"/>
    </source>
</evidence>
<dbReference type="CDD" id="cd02133">
    <property type="entry name" value="PA_C5a_like"/>
    <property type="match status" value="1"/>
</dbReference>
<dbReference type="InterPro" id="IPR023828">
    <property type="entry name" value="Peptidase_S8_Ser-AS"/>
</dbReference>
<dbReference type="InterPro" id="IPR003137">
    <property type="entry name" value="PA_domain"/>
</dbReference>
<feature type="domain" description="Peptidase S8/S53" evidence="11">
    <location>
        <begin position="120"/>
        <end position="499"/>
    </location>
</feature>
<evidence type="ECO:0000259" key="12">
    <source>
        <dbReference type="Pfam" id="PF02225"/>
    </source>
</evidence>
<dbReference type="PANTHER" id="PTHR43806:SF65">
    <property type="entry name" value="SERINE PROTEASE APRX"/>
    <property type="match status" value="1"/>
</dbReference>
<feature type="signal peptide" evidence="10">
    <location>
        <begin position="1"/>
        <end position="20"/>
    </location>
</feature>
<keyword evidence="3" id="KW-0964">Secreted</keyword>
<dbReference type="Gene3D" id="3.50.30.30">
    <property type="match status" value="1"/>
</dbReference>
<dbReference type="PROSITE" id="PS00138">
    <property type="entry name" value="SUBTILASE_SER"/>
    <property type="match status" value="1"/>
</dbReference>
<feature type="chain" id="PRO_5047005190" description="Minor extracellular serine protease Vpr" evidence="10">
    <location>
        <begin position="21"/>
        <end position="717"/>
    </location>
</feature>
<dbReference type="InterPro" id="IPR015500">
    <property type="entry name" value="Peptidase_S8_subtilisin-rel"/>
</dbReference>
<evidence type="ECO:0000259" key="11">
    <source>
        <dbReference type="Pfam" id="PF00082"/>
    </source>
</evidence>
<feature type="domain" description="PA" evidence="12">
    <location>
        <begin position="327"/>
        <end position="394"/>
    </location>
</feature>
<dbReference type="CDD" id="cd07474">
    <property type="entry name" value="Peptidases_S8_subtilisin_Vpr-like"/>
    <property type="match status" value="1"/>
</dbReference>
<dbReference type="PROSITE" id="PS00136">
    <property type="entry name" value="SUBTILASE_ASP"/>
    <property type="match status" value="1"/>
</dbReference>
<evidence type="ECO:0000256" key="9">
    <source>
        <dbReference type="RuleBase" id="RU003355"/>
    </source>
</evidence>
<protein>
    <recommendedName>
        <fullName evidence="15">Minor extracellular serine protease Vpr</fullName>
    </recommendedName>
</protein>
<dbReference type="PRINTS" id="PR00723">
    <property type="entry name" value="SUBTILISIN"/>
</dbReference>
<evidence type="ECO:0000256" key="1">
    <source>
        <dbReference type="ARBA" id="ARBA00011073"/>
    </source>
</evidence>
<dbReference type="Proteomes" id="UP001501734">
    <property type="component" value="Unassembled WGS sequence"/>
</dbReference>
<sequence>MRNSLLIILLLIALPLPTSAQQHHTTKILLELHTSATDFETELEKYFPSVTILEKFDTLFNGIAIEGRKHQLDRIGELDAVKQAYPVTTYTVTPENIQLLNQADLDLPAQPKPTDQTYTGKGIKIGVIDTGIDYTHPDLAPNFKGGYDLVDFDDDPMETTPTQGNPTLHGTHVAGIIGANGTFQGVAPDAELYSYRALGPGGTGTSVQVIAALEKAVTDGMDIINLSLGNNVNGPDYPTSLAVNEAIKHGVTVVIANGNSGPDEWTVGSPATATDAIAVGASTQMYQTPILTEPKHRKQIEFSQIANTPDWTLTRDYPIADHGLGTEPLPDLTGKIVLFQRGEISFYEKLTQAQQANAEAAVIYNDSPEPIEAGVDGEIDLPAVFISQADGEWLKSEVETNPTVWLETTYEIHENKIANFSSRGPVTANWQIKPDLVAPGVDIISTVPDGYASLQGTSMAAPYVAGVLAVLKQAHPTWTPAQLKAALLTQATRLANQAPIEQGMGEVNLTESLQTPVLIENSTINFGLIDQRINEQTHRLTVTNLTTEPIKLAFKRPQIKQGIKWTLPMTTILEPNEPTPIEVKLSIRPQQLETGIHQDYLTVTIEEENYDLPYLFINQTAEFPQIAGFELEQSTKDEQIYHLRLQIADQSDSLTVDHYDPVTFAYLGQLYYADGIEAGLLETEIDLSDSKPLNHYLINVTIESDHQHNSFQQLIQH</sequence>
<evidence type="ECO:0000313" key="13">
    <source>
        <dbReference type="EMBL" id="GAA4069393.1"/>
    </source>
</evidence>
<comment type="similarity">
    <text evidence="1 8 9">Belongs to the peptidase S8 family.</text>
</comment>
<keyword evidence="2" id="KW-0134">Cell wall</keyword>
<keyword evidence="6 8" id="KW-0378">Hydrolase</keyword>
<keyword evidence="7 8" id="KW-0720">Serine protease</keyword>
<dbReference type="RefSeq" id="WP_344911685.1">
    <property type="nucleotide sequence ID" value="NZ_BAABDL010000073.1"/>
</dbReference>
<keyword evidence="5 10" id="KW-0732">Signal</keyword>
<keyword evidence="4 8" id="KW-0645">Protease</keyword>